<dbReference type="SUPFAM" id="SSF52980">
    <property type="entry name" value="Restriction endonuclease-like"/>
    <property type="match status" value="1"/>
</dbReference>
<dbReference type="InterPro" id="IPR036388">
    <property type="entry name" value="WH-like_DNA-bd_sf"/>
</dbReference>
<proteinExistence type="inferred from homology"/>
<dbReference type="PhylomeDB" id="A0A060T3F0"/>
<feature type="domain" description="ERCC4" evidence="18">
    <location>
        <begin position="282"/>
        <end position="380"/>
    </location>
</feature>
<evidence type="ECO:0000256" key="5">
    <source>
        <dbReference type="ARBA" id="ARBA00022722"/>
    </source>
</evidence>
<dbReference type="Pfam" id="PF21292">
    <property type="entry name" value="EME1-MUS81_C"/>
    <property type="match status" value="1"/>
</dbReference>
<keyword evidence="6 16" id="KW-0479">Metal-binding</keyword>
<keyword evidence="9 16" id="KW-0378">Hydrolase</keyword>
<comment type="subcellular location">
    <subcellularLocation>
        <location evidence="2 16">Nucleus</location>
    </subcellularLocation>
</comment>
<dbReference type="Pfam" id="PF02732">
    <property type="entry name" value="ERCC4"/>
    <property type="match status" value="1"/>
</dbReference>
<keyword evidence="12 16" id="KW-0234">DNA repair</keyword>
<dbReference type="InterPro" id="IPR033309">
    <property type="entry name" value="Mus81"/>
</dbReference>
<feature type="region of interest" description="Disordered" evidence="17">
    <location>
        <begin position="234"/>
        <end position="260"/>
    </location>
</feature>
<comment type="similarity">
    <text evidence="3 16">Belongs to the XPF family.</text>
</comment>
<gene>
    <name evidence="19" type="ORF">GNLVRS02_ARAD1C39996g</name>
</gene>
<keyword evidence="7 16" id="KW-0255">Endonuclease</keyword>
<evidence type="ECO:0000256" key="3">
    <source>
        <dbReference type="ARBA" id="ARBA00010015"/>
    </source>
</evidence>
<reference evidence="19" key="1">
    <citation type="submission" date="2014-02" db="EMBL/GenBank/DDBJ databases">
        <authorList>
            <person name="Genoscope - CEA"/>
        </authorList>
    </citation>
    <scope>NUCLEOTIDE SEQUENCE</scope>
    <source>
        <strain evidence="19">LS3</strain>
    </source>
</reference>
<comment type="cofactor">
    <cofactor evidence="1 16">
        <name>Mg(2+)</name>
        <dbReference type="ChEBI" id="CHEBI:18420"/>
    </cofactor>
</comment>
<dbReference type="GO" id="GO:0006308">
    <property type="term" value="P:DNA catabolic process"/>
    <property type="evidence" value="ECO:0007669"/>
    <property type="project" value="UniProtKB-UniRule"/>
</dbReference>
<dbReference type="EMBL" id="HG937693">
    <property type="protein sequence ID" value="CDP35635.1"/>
    <property type="molecule type" value="Genomic_DNA"/>
</dbReference>
<evidence type="ECO:0000256" key="7">
    <source>
        <dbReference type="ARBA" id="ARBA00022759"/>
    </source>
</evidence>
<evidence type="ECO:0000313" key="19">
    <source>
        <dbReference type="EMBL" id="CDP35635.1"/>
    </source>
</evidence>
<evidence type="ECO:0000256" key="6">
    <source>
        <dbReference type="ARBA" id="ARBA00022723"/>
    </source>
</evidence>
<dbReference type="GO" id="GO:0008821">
    <property type="term" value="F:crossover junction DNA endonuclease activity"/>
    <property type="evidence" value="ECO:0007669"/>
    <property type="project" value="UniProtKB-UniRule"/>
</dbReference>
<evidence type="ECO:0000256" key="14">
    <source>
        <dbReference type="ARBA" id="ARBA00023254"/>
    </source>
</evidence>
<evidence type="ECO:0000256" key="17">
    <source>
        <dbReference type="SAM" id="MobiDB-lite"/>
    </source>
</evidence>
<dbReference type="GO" id="GO:0048257">
    <property type="term" value="F:3'-flap endonuclease activity"/>
    <property type="evidence" value="ECO:0007669"/>
    <property type="project" value="TreeGrafter"/>
</dbReference>
<dbReference type="InterPro" id="IPR006166">
    <property type="entry name" value="ERCC4_domain"/>
</dbReference>
<keyword evidence="5 16" id="KW-0540">Nuclease</keyword>
<dbReference type="GO" id="GO:0003677">
    <property type="term" value="F:DNA binding"/>
    <property type="evidence" value="ECO:0007669"/>
    <property type="project" value="UniProtKB-UniRule"/>
</dbReference>
<dbReference type="InterPro" id="IPR011335">
    <property type="entry name" value="Restrct_endonuc-II-like"/>
</dbReference>
<keyword evidence="8 16" id="KW-0227">DNA damage</keyword>
<dbReference type="EC" id="3.1.22.-" evidence="16"/>
<evidence type="ECO:0000256" key="13">
    <source>
        <dbReference type="ARBA" id="ARBA00023242"/>
    </source>
</evidence>
<dbReference type="InterPro" id="IPR047417">
    <property type="entry name" value="WHD_MUS81"/>
</dbReference>
<dbReference type="InterPro" id="IPR047416">
    <property type="entry name" value="XPF_nuclease_Mus81"/>
</dbReference>
<dbReference type="GO" id="GO:0000712">
    <property type="term" value="P:resolution of meiotic recombination intermediates"/>
    <property type="evidence" value="ECO:0007669"/>
    <property type="project" value="TreeGrafter"/>
</dbReference>
<comment type="function">
    <text evidence="15 16">Interacts with EME1 to form a DNA structure-specific endonuclease with substrate preference for branched DNA structures with a 5'-end at the branch nick. Typical substrates include 3'-flap structures, D-loops, replication forks and nicked Holliday junctions. May be required in mitosis for the processing of stalled or collapsed replication fork intermediates. May be required in meiosis for the repair of meiosis-specific double strand breaks subsequent to single-end invasion (SEI).</text>
</comment>
<dbReference type="FunFam" id="3.40.50.10130:FF:000005">
    <property type="entry name" value="crossover junction endonuclease MUS81 isoform X1"/>
    <property type="match status" value="1"/>
</dbReference>
<evidence type="ECO:0000256" key="11">
    <source>
        <dbReference type="ARBA" id="ARBA00023172"/>
    </source>
</evidence>
<dbReference type="Gene3D" id="1.10.150.110">
    <property type="entry name" value="DNA polymerase beta, N-terminal domain-like"/>
    <property type="match status" value="1"/>
</dbReference>
<dbReference type="GO" id="GO:0046872">
    <property type="term" value="F:metal ion binding"/>
    <property type="evidence" value="ECO:0007669"/>
    <property type="project" value="UniProtKB-UniRule"/>
</dbReference>
<evidence type="ECO:0000256" key="4">
    <source>
        <dbReference type="ARBA" id="ARBA00017114"/>
    </source>
</evidence>
<dbReference type="Pfam" id="PF21136">
    <property type="entry name" value="WHD_MUS81"/>
    <property type="match status" value="1"/>
</dbReference>
<feature type="compositionally biased region" description="Acidic residues" evidence="17">
    <location>
        <begin position="237"/>
        <end position="249"/>
    </location>
</feature>
<keyword evidence="14" id="KW-0469">Meiosis</keyword>
<dbReference type="PANTHER" id="PTHR13451">
    <property type="entry name" value="CLASS II CROSSOVER JUNCTION ENDONUCLEASE MUS81"/>
    <property type="match status" value="1"/>
</dbReference>
<dbReference type="Gene3D" id="1.10.150.670">
    <property type="entry name" value="Crossover junction endonuclease EME1, DNA-binding domain"/>
    <property type="match status" value="1"/>
</dbReference>
<dbReference type="Gene3D" id="3.40.50.10130">
    <property type="match status" value="1"/>
</dbReference>
<evidence type="ECO:0000256" key="16">
    <source>
        <dbReference type="RuleBase" id="RU369042"/>
    </source>
</evidence>
<organism evidence="19">
    <name type="scientific">Blastobotrys adeninivorans</name>
    <name type="common">Yeast</name>
    <name type="synonym">Arxula adeninivorans</name>
    <dbReference type="NCBI Taxonomy" id="409370"/>
    <lineage>
        <taxon>Eukaryota</taxon>
        <taxon>Fungi</taxon>
        <taxon>Dikarya</taxon>
        <taxon>Ascomycota</taxon>
        <taxon>Saccharomycotina</taxon>
        <taxon>Dipodascomycetes</taxon>
        <taxon>Dipodascales</taxon>
        <taxon>Trichomonascaceae</taxon>
        <taxon>Blastobotrys</taxon>
    </lineage>
</organism>
<evidence type="ECO:0000256" key="12">
    <source>
        <dbReference type="ARBA" id="ARBA00023204"/>
    </source>
</evidence>
<evidence type="ECO:0000256" key="2">
    <source>
        <dbReference type="ARBA" id="ARBA00004123"/>
    </source>
</evidence>
<dbReference type="InterPro" id="IPR042530">
    <property type="entry name" value="EME1/EME2_C"/>
</dbReference>
<dbReference type="InterPro" id="IPR027421">
    <property type="entry name" value="DNA_pol_lamdba_lyase_dom_sf"/>
</dbReference>
<dbReference type="Gene3D" id="1.10.10.10">
    <property type="entry name" value="Winged helix-like DNA-binding domain superfamily/Winged helix DNA-binding domain"/>
    <property type="match status" value="1"/>
</dbReference>
<dbReference type="CDD" id="cd21036">
    <property type="entry name" value="WH_MUS81"/>
    <property type="match status" value="1"/>
</dbReference>
<keyword evidence="10 16" id="KW-0460">Magnesium</keyword>
<name>A0A060T3F0_BLAAD</name>
<dbReference type="InterPro" id="IPR010996">
    <property type="entry name" value="HHH_MUS81"/>
</dbReference>
<dbReference type="SMART" id="SM00891">
    <property type="entry name" value="ERCC4"/>
    <property type="match status" value="1"/>
</dbReference>
<evidence type="ECO:0000256" key="8">
    <source>
        <dbReference type="ARBA" id="ARBA00022763"/>
    </source>
</evidence>
<dbReference type="Pfam" id="PF14716">
    <property type="entry name" value="HHH_8"/>
    <property type="match status" value="1"/>
</dbReference>
<sequence length="565" mass="63930">MATDIDKEAGGFGLEGQGALEWKQLFLQWLEHLATKAREANAGSRTESAYARAFASLAESSKDYVHPAQLVELRYIGPKICQTLEKKMKQYCQAHGIIMPDNPLTTTRFESPPSSPEISQTRKTALRRKPKLWLPRYRSGSYAIVLALRKNEKVEGKGAGMSKSDIISLAKPFCDSSFDTNHSTGSFYSAWGGIKTLQKRELVTAPSMRAPKYYLTEEGRRIANALRQVQKEKGEQIEDLWSSDEEDVDRDPGLAESDTELGNDAESLFTNSIWPPGTFEIKLLVDNREVRNTADRTYFVNEIRSKGIDAHSRPLAVGDIMWVAEKKESDGEMAVLGHIVERKRIDDLVSSIKDGRFQEQKSRLRRSSLNHITYLIEEPQGYTLNQTFKKAVDTAMAQTIALDNFSLKRTTGPEDTVKYLATMTRHLQQYYSTHSLQIVNPNIYVFEKAMNQARQALHTNAVCIDYDSFSKALSKSGRMTLRRLYIRMLMTIRGLTLEKAIAIQKVYPTPQTLFLAYSAQGSETEKKLLIYNALKDSISKKRVTKPLSEKIYQVWGTHPDSPQIS</sequence>
<dbReference type="GO" id="GO:0048476">
    <property type="term" value="C:Holliday junction resolvase complex"/>
    <property type="evidence" value="ECO:0007669"/>
    <property type="project" value="UniProtKB-UniRule"/>
</dbReference>
<dbReference type="GO" id="GO:0000727">
    <property type="term" value="P:double-strand break repair via break-induced replication"/>
    <property type="evidence" value="ECO:0007669"/>
    <property type="project" value="UniProtKB-UniRule"/>
</dbReference>
<dbReference type="AlphaFoldDB" id="A0A060T3F0"/>
<keyword evidence="13 16" id="KW-0539">Nucleus</keyword>
<dbReference type="PANTHER" id="PTHR13451:SF0">
    <property type="entry name" value="CROSSOVER JUNCTION ENDONUCLEASE MUS81"/>
    <property type="match status" value="1"/>
</dbReference>
<evidence type="ECO:0000256" key="15">
    <source>
        <dbReference type="ARBA" id="ARBA00058015"/>
    </source>
</evidence>
<accession>A0A060T3F0</accession>
<keyword evidence="11 16" id="KW-0233">DNA recombination</keyword>
<evidence type="ECO:0000259" key="18">
    <source>
        <dbReference type="SMART" id="SM00891"/>
    </source>
</evidence>
<reference evidence="19" key="2">
    <citation type="submission" date="2014-06" db="EMBL/GenBank/DDBJ databases">
        <title>The complete genome of Blastobotrys (Arxula) adeninivorans LS3 - a yeast of biotechnological interest.</title>
        <authorList>
            <person name="Kunze G."/>
            <person name="Gaillardin C."/>
            <person name="Czernicka M."/>
            <person name="Durrens P."/>
            <person name="Martin T."/>
            <person name="Boer E."/>
            <person name="Gabaldon T."/>
            <person name="Cruz J."/>
            <person name="Talla E."/>
            <person name="Marck C."/>
            <person name="Goffeau A."/>
            <person name="Barbe V."/>
            <person name="Baret P."/>
            <person name="Baronian K."/>
            <person name="Beier S."/>
            <person name="Bleykasten C."/>
            <person name="Bode R."/>
            <person name="Casaregola S."/>
            <person name="Despons L."/>
            <person name="Fairhead C."/>
            <person name="Giersberg M."/>
            <person name="Gierski P."/>
            <person name="Hahnel U."/>
            <person name="Hartmann A."/>
            <person name="Jankowska D."/>
            <person name="Jubin C."/>
            <person name="Jung P."/>
            <person name="Lafontaine I."/>
            <person name="Leh-Louis V."/>
            <person name="Lemaire M."/>
            <person name="Marcet-Houben M."/>
            <person name="Mascher M."/>
            <person name="Morel G."/>
            <person name="Richard G.-F."/>
            <person name="Riechen J."/>
            <person name="Sacerdot C."/>
            <person name="Sarkar A."/>
            <person name="Savel G."/>
            <person name="Schacherer J."/>
            <person name="Sherman D."/>
            <person name="Straub M.-L."/>
            <person name="Stein N."/>
            <person name="Thierry A."/>
            <person name="Trautwein-Schult A."/>
            <person name="Westhof E."/>
            <person name="Worch S."/>
            <person name="Dujon B."/>
            <person name="Souciet J.-L."/>
            <person name="Wincker P."/>
            <person name="Scholz U."/>
            <person name="Neuveglise N."/>
        </authorList>
    </citation>
    <scope>NUCLEOTIDE SEQUENCE</scope>
    <source>
        <strain evidence="19">LS3</strain>
    </source>
</reference>
<protein>
    <recommendedName>
        <fullName evidence="4 16">Crossover junction endonuclease MUS81</fullName>
        <ecNumber evidence="16">3.1.22.-</ecNumber>
    </recommendedName>
</protein>
<dbReference type="GO" id="GO:0005634">
    <property type="term" value="C:nucleus"/>
    <property type="evidence" value="ECO:0007669"/>
    <property type="project" value="UniProtKB-SubCell"/>
</dbReference>
<evidence type="ECO:0000256" key="10">
    <source>
        <dbReference type="ARBA" id="ARBA00022842"/>
    </source>
</evidence>
<dbReference type="SUPFAM" id="SSF47802">
    <property type="entry name" value="DNA polymerase beta, N-terminal domain-like"/>
    <property type="match status" value="1"/>
</dbReference>
<dbReference type="GO" id="GO:0031573">
    <property type="term" value="P:mitotic intra-S DNA damage checkpoint signaling"/>
    <property type="evidence" value="ECO:0007669"/>
    <property type="project" value="TreeGrafter"/>
</dbReference>
<dbReference type="CDD" id="cd20074">
    <property type="entry name" value="XPF_nuclease_Mus81"/>
    <property type="match status" value="1"/>
</dbReference>
<evidence type="ECO:0000256" key="1">
    <source>
        <dbReference type="ARBA" id="ARBA00001946"/>
    </source>
</evidence>
<evidence type="ECO:0000256" key="9">
    <source>
        <dbReference type="ARBA" id="ARBA00022801"/>
    </source>
</evidence>
<comment type="subunit">
    <text evidence="16">Interacts with EME1.</text>
</comment>